<feature type="compositionally biased region" description="Acidic residues" evidence="1">
    <location>
        <begin position="117"/>
        <end position="126"/>
    </location>
</feature>
<protein>
    <submittedName>
        <fullName evidence="2">Uncharacterized protein</fullName>
    </submittedName>
</protein>
<feature type="compositionally biased region" description="Acidic residues" evidence="1">
    <location>
        <begin position="12"/>
        <end position="41"/>
    </location>
</feature>
<dbReference type="EMBL" id="JAUTDP010000003">
    <property type="protein sequence ID" value="KAK3400698.1"/>
    <property type="molecule type" value="Genomic_DNA"/>
</dbReference>
<feature type="compositionally biased region" description="Basic and acidic residues" evidence="1">
    <location>
        <begin position="202"/>
        <end position="224"/>
    </location>
</feature>
<reference evidence="2" key="2">
    <citation type="submission" date="2023-07" db="EMBL/GenBank/DDBJ databases">
        <authorList>
            <consortium name="Lawrence Berkeley National Laboratory"/>
            <person name="Haridas S."/>
            <person name="Hensen N."/>
            <person name="Bonometti L."/>
            <person name="Westerberg I."/>
            <person name="Brannstrom I.O."/>
            <person name="Guillou S."/>
            <person name="Cros-Aarteil S."/>
            <person name="Calhoun S."/>
            <person name="Kuo A."/>
            <person name="Mondo S."/>
            <person name="Pangilinan J."/>
            <person name="Riley R."/>
            <person name="LaButti K."/>
            <person name="Andreopoulos B."/>
            <person name="Lipzen A."/>
            <person name="Chen C."/>
            <person name="Yanf M."/>
            <person name="Daum C."/>
            <person name="Ng V."/>
            <person name="Clum A."/>
            <person name="Steindorff A."/>
            <person name="Ohm R."/>
            <person name="Martin F."/>
            <person name="Silar P."/>
            <person name="Natvig D."/>
            <person name="Lalanne C."/>
            <person name="Gautier V."/>
            <person name="Ament-velasquez S.L."/>
            <person name="Kruys A."/>
            <person name="Hutchinson M.I."/>
            <person name="Powell A.J."/>
            <person name="Barry K."/>
            <person name="Miller A.N."/>
            <person name="Grigoriev I.V."/>
            <person name="Debuchy R."/>
            <person name="Gladieux P."/>
            <person name="Thoren M.H."/>
            <person name="Johannesson H."/>
        </authorList>
    </citation>
    <scope>NUCLEOTIDE SEQUENCE</scope>
    <source>
        <strain evidence="2">FGSC 1904</strain>
    </source>
</reference>
<proteinExistence type="predicted"/>
<evidence type="ECO:0000256" key="1">
    <source>
        <dbReference type="SAM" id="MobiDB-lite"/>
    </source>
</evidence>
<gene>
    <name evidence="2" type="ORF">B0T20DRAFT_505071</name>
</gene>
<feature type="compositionally biased region" description="Polar residues" evidence="1">
    <location>
        <begin position="131"/>
        <end position="150"/>
    </location>
</feature>
<name>A0AAE0PIT3_SORBR</name>
<sequence length="295" mass="33165">MRPKSGLLSHQEEEEEEEEGEEEEEEEEEENEEEEEAEEKEIFEISVQDQLQARILVLEERLKRYDEDMEMRVQRLEIKVSWNEQRVALLDALYQGICLSGEEENGENNGEAHNDDKDNDEEDNEDHEYSGTLQEVTNNGNSDVYQSMPSTLPPHHHPTTGGKRLPSRIPSRYGVGENLKDVWPPRFSSDLTLPNKGAVKIEQIKVKESAQEPSKQSEHEHDSTPENSEGTPEEKSSEVVATELLDTIMTDDAPEGGEDKRGTRRSGTLDETANYVTSPDGAKTGGGSQEGRGNA</sequence>
<accession>A0AAE0PIT3</accession>
<feature type="region of interest" description="Disordered" evidence="1">
    <location>
        <begin position="1"/>
        <end position="46"/>
    </location>
</feature>
<dbReference type="Proteomes" id="UP001281003">
    <property type="component" value="Unassembled WGS sequence"/>
</dbReference>
<evidence type="ECO:0000313" key="3">
    <source>
        <dbReference type="Proteomes" id="UP001281003"/>
    </source>
</evidence>
<comment type="caution">
    <text evidence="2">The sequence shown here is derived from an EMBL/GenBank/DDBJ whole genome shotgun (WGS) entry which is preliminary data.</text>
</comment>
<dbReference type="AlphaFoldDB" id="A0AAE0PIT3"/>
<keyword evidence="3" id="KW-1185">Reference proteome</keyword>
<feature type="compositionally biased region" description="Polar residues" evidence="1">
    <location>
        <begin position="265"/>
        <end position="277"/>
    </location>
</feature>
<feature type="region of interest" description="Disordered" evidence="1">
    <location>
        <begin position="101"/>
        <end position="295"/>
    </location>
</feature>
<evidence type="ECO:0000313" key="2">
    <source>
        <dbReference type="EMBL" id="KAK3400698.1"/>
    </source>
</evidence>
<reference evidence="2" key="1">
    <citation type="journal article" date="2023" name="Mol. Phylogenet. Evol.">
        <title>Genome-scale phylogeny and comparative genomics of the fungal order Sordariales.</title>
        <authorList>
            <person name="Hensen N."/>
            <person name="Bonometti L."/>
            <person name="Westerberg I."/>
            <person name="Brannstrom I.O."/>
            <person name="Guillou S."/>
            <person name="Cros-Aarteil S."/>
            <person name="Calhoun S."/>
            <person name="Haridas S."/>
            <person name="Kuo A."/>
            <person name="Mondo S."/>
            <person name="Pangilinan J."/>
            <person name="Riley R."/>
            <person name="LaButti K."/>
            <person name="Andreopoulos B."/>
            <person name="Lipzen A."/>
            <person name="Chen C."/>
            <person name="Yan M."/>
            <person name="Daum C."/>
            <person name="Ng V."/>
            <person name="Clum A."/>
            <person name="Steindorff A."/>
            <person name="Ohm R.A."/>
            <person name="Martin F."/>
            <person name="Silar P."/>
            <person name="Natvig D.O."/>
            <person name="Lalanne C."/>
            <person name="Gautier V."/>
            <person name="Ament-Velasquez S.L."/>
            <person name="Kruys A."/>
            <person name="Hutchinson M.I."/>
            <person name="Powell A.J."/>
            <person name="Barry K."/>
            <person name="Miller A.N."/>
            <person name="Grigoriev I.V."/>
            <person name="Debuchy R."/>
            <person name="Gladieux P."/>
            <person name="Hiltunen Thoren M."/>
            <person name="Johannesson H."/>
        </authorList>
    </citation>
    <scope>NUCLEOTIDE SEQUENCE</scope>
    <source>
        <strain evidence="2">FGSC 1904</strain>
    </source>
</reference>
<feature type="compositionally biased region" description="Gly residues" evidence="1">
    <location>
        <begin position="283"/>
        <end position="295"/>
    </location>
</feature>
<organism evidence="2 3">
    <name type="scientific">Sordaria brevicollis</name>
    <dbReference type="NCBI Taxonomy" id="83679"/>
    <lineage>
        <taxon>Eukaryota</taxon>
        <taxon>Fungi</taxon>
        <taxon>Dikarya</taxon>
        <taxon>Ascomycota</taxon>
        <taxon>Pezizomycotina</taxon>
        <taxon>Sordariomycetes</taxon>
        <taxon>Sordariomycetidae</taxon>
        <taxon>Sordariales</taxon>
        <taxon>Sordariaceae</taxon>
        <taxon>Sordaria</taxon>
    </lineage>
</organism>